<keyword evidence="1" id="KW-0472">Membrane</keyword>
<protein>
    <submittedName>
        <fullName evidence="2">Sodium:proton symporter</fullName>
    </submittedName>
</protein>
<feature type="transmembrane region" description="Helical" evidence="1">
    <location>
        <begin position="70"/>
        <end position="92"/>
    </location>
</feature>
<reference evidence="2 3" key="2">
    <citation type="journal article" date="2021" name="Int. J. Syst. Evol. Microbiol.">
        <title>Roseibium litorale sp. nov., isolated from a tidal flat sediment and proposal for the reclassification of Labrenzia polysiphoniae as Roseibium polysiphoniae comb. nov.</title>
        <authorList>
            <person name="Liu Y."/>
            <person name="Pei T."/>
            <person name="Du J."/>
            <person name="Chao M."/>
            <person name="Deng M.R."/>
            <person name="Zhu H."/>
        </authorList>
    </citation>
    <scope>NUCLEOTIDE SEQUENCE [LARGE SCALE GENOMIC DNA]</scope>
    <source>
        <strain evidence="2 3">4C16A</strain>
    </source>
</reference>
<dbReference type="Gene3D" id="1.20.1530.20">
    <property type="match status" value="1"/>
</dbReference>
<sequence>MHLYGLSALAWLGRRGTMALPISVLAGIGLPFLSAYARPYLTESVFLLLVLAFLRVDPDAVRLRLSRPKLTLLASLWMALGVPLLCTGVIALCQPEWMTGDLAMILFIVTAAPCVMSAPAFIYLMGLDGALSLTVLMTATALVPLTAPLMAEVQASVLPAGTGLHLDGPALALRLAVLLGGSLLAAAAIRKFAGKAAIAEAKSSIDGLNVLILLFFAIAAMDGVAASFADRPLFTTGLTLLTFAAAFLQILVTMLLFAPAGTADAFAIAHATGNRNMGLMVAALGGTLPELVWLWFALGQLPIYMMPVLLKPFARHLSPHPVSRITH</sequence>
<keyword evidence="1" id="KW-1133">Transmembrane helix</keyword>
<dbReference type="Proteomes" id="UP000632063">
    <property type="component" value="Unassembled WGS sequence"/>
</dbReference>
<accession>A0ABR9CIX1</accession>
<organism evidence="2 3">
    <name type="scientific">Roseibium litorale</name>
    <dbReference type="NCBI Taxonomy" id="2803841"/>
    <lineage>
        <taxon>Bacteria</taxon>
        <taxon>Pseudomonadati</taxon>
        <taxon>Pseudomonadota</taxon>
        <taxon>Alphaproteobacteria</taxon>
        <taxon>Hyphomicrobiales</taxon>
        <taxon>Stappiaceae</taxon>
        <taxon>Roseibium</taxon>
    </lineage>
</organism>
<comment type="caution">
    <text evidence="2">The sequence shown here is derived from an EMBL/GenBank/DDBJ whole genome shotgun (WGS) entry which is preliminary data.</text>
</comment>
<evidence type="ECO:0000313" key="3">
    <source>
        <dbReference type="Proteomes" id="UP000632063"/>
    </source>
</evidence>
<keyword evidence="1" id="KW-0812">Transmembrane</keyword>
<feature type="transmembrane region" description="Helical" evidence="1">
    <location>
        <begin position="104"/>
        <end position="124"/>
    </location>
</feature>
<feature type="transmembrane region" description="Helical" evidence="1">
    <location>
        <begin position="279"/>
        <end position="298"/>
    </location>
</feature>
<proteinExistence type="predicted"/>
<keyword evidence="3" id="KW-1185">Reference proteome</keyword>
<dbReference type="InterPro" id="IPR038770">
    <property type="entry name" value="Na+/solute_symporter_sf"/>
</dbReference>
<feature type="transmembrane region" description="Helical" evidence="1">
    <location>
        <begin position="235"/>
        <end position="258"/>
    </location>
</feature>
<name>A0ABR9CIX1_9HYPH</name>
<dbReference type="EMBL" id="JACYXI010000001">
    <property type="protein sequence ID" value="MBD8890335.1"/>
    <property type="molecule type" value="Genomic_DNA"/>
</dbReference>
<evidence type="ECO:0000256" key="1">
    <source>
        <dbReference type="SAM" id="Phobius"/>
    </source>
</evidence>
<reference evidence="3" key="1">
    <citation type="submission" date="2020-09" db="EMBL/GenBank/DDBJ databases">
        <title>The genome sequence of strain Labrenzia suaedae 4C16A.</title>
        <authorList>
            <person name="Liu Y."/>
        </authorList>
    </citation>
    <scope>NUCLEOTIDE SEQUENCE [LARGE SCALE GENOMIC DNA]</scope>
    <source>
        <strain evidence="3">4C16A</strain>
    </source>
</reference>
<feature type="transmembrane region" description="Helical" evidence="1">
    <location>
        <begin position="210"/>
        <end position="229"/>
    </location>
</feature>
<feature type="transmembrane region" description="Helical" evidence="1">
    <location>
        <begin position="12"/>
        <end position="34"/>
    </location>
</feature>
<gene>
    <name evidence="2" type="ORF">IG616_02155</name>
</gene>
<evidence type="ECO:0000313" key="2">
    <source>
        <dbReference type="EMBL" id="MBD8890335.1"/>
    </source>
</evidence>
<feature type="transmembrane region" description="Helical" evidence="1">
    <location>
        <begin position="171"/>
        <end position="189"/>
    </location>
</feature>
<feature type="transmembrane region" description="Helical" evidence="1">
    <location>
        <begin position="131"/>
        <end position="151"/>
    </location>
</feature>